<dbReference type="InterPro" id="IPR003439">
    <property type="entry name" value="ABC_transporter-like_ATP-bd"/>
</dbReference>
<feature type="transmembrane region" description="Helical" evidence="9">
    <location>
        <begin position="59"/>
        <end position="77"/>
    </location>
</feature>
<evidence type="ECO:0000256" key="3">
    <source>
        <dbReference type="ARBA" id="ARBA00022475"/>
    </source>
</evidence>
<dbReference type="Pfam" id="PF00005">
    <property type="entry name" value="ABC_tran"/>
    <property type="match status" value="1"/>
</dbReference>
<dbReference type="GO" id="GO:0016887">
    <property type="term" value="F:ATP hydrolysis activity"/>
    <property type="evidence" value="ECO:0007669"/>
    <property type="project" value="InterPro"/>
</dbReference>
<dbReference type="InterPro" id="IPR003593">
    <property type="entry name" value="AAA+_ATPase"/>
</dbReference>
<feature type="transmembrane region" description="Helical" evidence="9">
    <location>
        <begin position="273"/>
        <end position="300"/>
    </location>
</feature>
<evidence type="ECO:0000256" key="7">
    <source>
        <dbReference type="ARBA" id="ARBA00022989"/>
    </source>
</evidence>
<accession>A0A660SDV2</accession>
<dbReference type="EMBL" id="QNBE01000124">
    <property type="protein sequence ID" value="RKX68857.1"/>
    <property type="molecule type" value="Genomic_DNA"/>
</dbReference>
<dbReference type="FunFam" id="3.40.50.300:FF:000221">
    <property type="entry name" value="Multidrug ABC transporter ATP-binding protein"/>
    <property type="match status" value="1"/>
</dbReference>
<feature type="transmembrane region" description="Helical" evidence="9">
    <location>
        <begin position="242"/>
        <end position="267"/>
    </location>
</feature>
<evidence type="ECO:0000259" key="10">
    <source>
        <dbReference type="PROSITE" id="PS50893"/>
    </source>
</evidence>
<dbReference type="PANTHER" id="PTHR43394:SF1">
    <property type="entry name" value="ATP-BINDING CASSETTE SUB-FAMILY B MEMBER 10, MITOCHONDRIAL"/>
    <property type="match status" value="1"/>
</dbReference>
<evidence type="ECO:0000259" key="11">
    <source>
        <dbReference type="PROSITE" id="PS50929"/>
    </source>
</evidence>
<keyword evidence="8 9" id="KW-0472">Membrane</keyword>
<dbReference type="FunFam" id="1.20.1560.10:FF:000011">
    <property type="entry name" value="Multidrug ABC transporter ATP-binding protein"/>
    <property type="match status" value="1"/>
</dbReference>
<dbReference type="PROSITE" id="PS50929">
    <property type="entry name" value="ABC_TM1F"/>
    <property type="match status" value="1"/>
</dbReference>
<dbReference type="Gene3D" id="1.20.1560.10">
    <property type="entry name" value="ABC transporter type 1, transmembrane domain"/>
    <property type="match status" value="1"/>
</dbReference>
<evidence type="ECO:0000256" key="8">
    <source>
        <dbReference type="ARBA" id="ARBA00023136"/>
    </source>
</evidence>
<organism evidence="12 13">
    <name type="scientific">candidate division WOR-3 bacterium</name>
    <dbReference type="NCBI Taxonomy" id="2052148"/>
    <lineage>
        <taxon>Bacteria</taxon>
        <taxon>Bacteria division WOR-3</taxon>
    </lineage>
</organism>
<feature type="domain" description="ABC transmembrane type-1" evidence="11">
    <location>
        <begin position="19"/>
        <end position="302"/>
    </location>
</feature>
<evidence type="ECO:0000313" key="13">
    <source>
        <dbReference type="Proteomes" id="UP000268469"/>
    </source>
</evidence>
<proteinExistence type="predicted"/>
<comment type="caution">
    <text evidence="12">The sequence shown here is derived from an EMBL/GenBank/DDBJ whole genome shotgun (WGS) entry which is preliminary data.</text>
</comment>
<dbReference type="InterPro" id="IPR017871">
    <property type="entry name" value="ABC_transporter-like_CS"/>
</dbReference>
<dbReference type="AlphaFoldDB" id="A0A660SDV2"/>
<evidence type="ECO:0000256" key="1">
    <source>
        <dbReference type="ARBA" id="ARBA00004651"/>
    </source>
</evidence>
<protein>
    <submittedName>
        <fullName evidence="12">ABC transporter ATP-binding protein</fullName>
    </submittedName>
</protein>
<dbReference type="Proteomes" id="UP000268469">
    <property type="component" value="Unassembled WGS sequence"/>
</dbReference>
<evidence type="ECO:0000256" key="5">
    <source>
        <dbReference type="ARBA" id="ARBA00022741"/>
    </source>
</evidence>
<dbReference type="Pfam" id="PF00664">
    <property type="entry name" value="ABC_membrane"/>
    <property type="match status" value="1"/>
</dbReference>
<keyword evidence="5" id="KW-0547">Nucleotide-binding</keyword>
<dbReference type="SUPFAM" id="SSF90123">
    <property type="entry name" value="ABC transporter transmembrane region"/>
    <property type="match status" value="1"/>
</dbReference>
<feature type="transmembrane region" description="Helical" evidence="9">
    <location>
        <begin position="16"/>
        <end position="39"/>
    </location>
</feature>
<dbReference type="PROSITE" id="PS00211">
    <property type="entry name" value="ABC_TRANSPORTER_1"/>
    <property type="match status" value="1"/>
</dbReference>
<dbReference type="InterPro" id="IPR027417">
    <property type="entry name" value="P-loop_NTPase"/>
</dbReference>
<dbReference type="GO" id="GO:0005886">
    <property type="term" value="C:plasma membrane"/>
    <property type="evidence" value="ECO:0007669"/>
    <property type="project" value="UniProtKB-SubCell"/>
</dbReference>
<keyword evidence="6 12" id="KW-0067">ATP-binding</keyword>
<feature type="transmembrane region" description="Helical" evidence="9">
    <location>
        <begin position="159"/>
        <end position="177"/>
    </location>
</feature>
<dbReference type="PROSITE" id="PS50893">
    <property type="entry name" value="ABC_TRANSPORTER_2"/>
    <property type="match status" value="1"/>
</dbReference>
<evidence type="ECO:0000256" key="9">
    <source>
        <dbReference type="SAM" id="Phobius"/>
    </source>
</evidence>
<dbReference type="GO" id="GO:0005524">
    <property type="term" value="F:ATP binding"/>
    <property type="evidence" value="ECO:0007669"/>
    <property type="project" value="UniProtKB-KW"/>
</dbReference>
<keyword evidence="4 9" id="KW-0812">Transmembrane</keyword>
<gene>
    <name evidence="12" type="ORF">DRP53_09820</name>
</gene>
<evidence type="ECO:0000313" key="12">
    <source>
        <dbReference type="EMBL" id="RKX68857.1"/>
    </source>
</evidence>
<dbReference type="InterPro" id="IPR036640">
    <property type="entry name" value="ABC1_TM_sf"/>
</dbReference>
<feature type="transmembrane region" description="Helical" evidence="9">
    <location>
        <begin position="130"/>
        <end position="153"/>
    </location>
</feature>
<sequence length="579" mass="66038">MRELLRLKRYLLRYKYHYLFGIIALIAIDLLQLIIPRILKRAIDGLATGVIDLAGLGRYFLIILLIALLIAIGRFFWRYLIIGSSRRVERHLRTDFYKHLLTLDFTYFDQHKTGDLMAHAVNDINAVRMALGFGFIILIDVLILGVAALILMVHISPKLTMLAIIPFPIIALFSTRFGRIIHRLFEMVQAAFAQLTERVRESLSGIRVVKLFAQEETEMAKFDNLSQGYVEKNKRLIRVWSMFFPVMILLGMVGQVIVILVGGRYVIFGEISIGSFVAFMAYLSILIWPMMAIGWTVNLFQRGAASQRRLNRIFIERPQIKDGRVPIERLQGEIEFCKVTLTYPGKEVPALNGIDLHIHPKEFIGITGPVASGKTSLVALILRLYEPDSGTIMIDGHRIEDLKISDLRRNIAYVPQDTFLFSDTIRNNLLLGKRDATEAEIEQAIRTAQIYDEIREFPQGLDTVIGERGVTLSGGQKQRIALARALLLDRPIIILDDAVSSVDAETEKLILTSLREEISGRTALVITHRVFALQNADRIYVLDRGRVVEAGRHEELIQSRGLYYQIYERQKIELRLEQI</sequence>
<keyword evidence="2" id="KW-0813">Transport</keyword>
<dbReference type="Gene3D" id="3.40.50.300">
    <property type="entry name" value="P-loop containing nucleotide triphosphate hydrolases"/>
    <property type="match status" value="1"/>
</dbReference>
<dbReference type="InterPro" id="IPR011527">
    <property type="entry name" value="ABC1_TM_dom"/>
</dbReference>
<dbReference type="SUPFAM" id="SSF52540">
    <property type="entry name" value="P-loop containing nucleoside triphosphate hydrolases"/>
    <property type="match status" value="1"/>
</dbReference>
<evidence type="ECO:0000256" key="4">
    <source>
        <dbReference type="ARBA" id="ARBA00022692"/>
    </source>
</evidence>
<dbReference type="InterPro" id="IPR039421">
    <property type="entry name" value="Type_1_exporter"/>
</dbReference>
<keyword evidence="7 9" id="KW-1133">Transmembrane helix</keyword>
<feature type="domain" description="ABC transporter" evidence="10">
    <location>
        <begin position="334"/>
        <end position="569"/>
    </location>
</feature>
<dbReference type="GO" id="GO:0015421">
    <property type="term" value="F:ABC-type oligopeptide transporter activity"/>
    <property type="evidence" value="ECO:0007669"/>
    <property type="project" value="TreeGrafter"/>
</dbReference>
<evidence type="ECO:0000256" key="2">
    <source>
        <dbReference type="ARBA" id="ARBA00022448"/>
    </source>
</evidence>
<dbReference type="CDD" id="cd18541">
    <property type="entry name" value="ABC_6TM_TmrB_like"/>
    <property type="match status" value="1"/>
</dbReference>
<evidence type="ECO:0000256" key="6">
    <source>
        <dbReference type="ARBA" id="ARBA00022840"/>
    </source>
</evidence>
<name>A0A660SDV2_UNCW3</name>
<dbReference type="PANTHER" id="PTHR43394">
    <property type="entry name" value="ATP-DEPENDENT PERMEASE MDL1, MITOCHONDRIAL"/>
    <property type="match status" value="1"/>
</dbReference>
<comment type="subcellular location">
    <subcellularLocation>
        <location evidence="1">Cell membrane</location>
        <topology evidence="1">Multi-pass membrane protein</topology>
    </subcellularLocation>
</comment>
<reference evidence="12 13" key="1">
    <citation type="submission" date="2018-06" db="EMBL/GenBank/DDBJ databases">
        <title>Extensive metabolic versatility and redundancy in microbially diverse, dynamic hydrothermal sediments.</title>
        <authorList>
            <person name="Dombrowski N."/>
            <person name="Teske A."/>
            <person name="Baker B.J."/>
        </authorList>
    </citation>
    <scope>NUCLEOTIDE SEQUENCE [LARGE SCALE GENOMIC DNA]</scope>
    <source>
        <strain evidence="12">B36_G15</strain>
    </source>
</reference>
<dbReference type="SMART" id="SM00382">
    <property type="entry name" value="AAA"/>
    <property type="match status" value="1"/>
</dbReference>
<keyword evidence="3" id="KW-1003">Cell membrane</keyword>